<keyword evidence="4" id="KW-0410">Iron transport</keyword>
<comment type="caution">
    <text evidence="15">The sequence shown here is derived from an EMBL/GenBank/DDBJ whole genome shotgun (WGS) entry which is preliminary data.</text>
</comment>
<gene>
    <name evidence="15" type="ORF">WG901_19930</name>
</gene>
<feature type="domain" description="TonB-dependent receptor-like beta-barrel" evidence="13">
    <location>
        <begin position="236"/>
        <end position="705"/>
    </location>
</feature>
<sequence length="746" mass="81454">MPIAITALPGEQISQQGAFNLKQVVQQLPSLNIQGFSGRNQTITIRGIGTNSGGTNDGLEQGVGIYVDGVYRPRTGSVITDLVDIESIQLLRGPQGTLFGKNTVAGAIDIRTREPIFATEVRGEATYGNRDYFRGNLSLNAALNDHLAFRATYQRTTRGGIIRNTRYNQDWDNLDNHSARFDLLWKPDDRFKLRFIADYSIQKGDVGFQSIGNVLPTVLGNGTEVRGFYRRAADVGYVPGSVDPFDRQTDIDSSQYDEMPSYGFQARADWDAGPFTLTSITAYRNWKWVPNYDGDQFGANIVVNSVVETDQQQFSQELRLASPGGATIDYTAGLYYFWQEADDASRQVYGRDAVGWLVTGNTPTAVPNRITSGVGAGLVLPANALTGLEAYAHVVPATKSYAAYGQATWNLSQVLHLTGGLRYTYESKTGLYDASLRGNAAPIESFPAALQAAIAARRDSLAPTSSYTAKRKVDNVSGTFVLAYDVTDAVHTYASYSRGYKSPGINLVRQQPGIDIFVRPEKVDAFELGLKSRLFDGAAEFNLALFWTEVDNYQANFVNRAVTPNVSYIANVGGLRSRGVEIDARATPTEGLTLTFAGTFNDATYQNYTNAPAQYLNSYLAVVDLSGQRAAGTPKWSLSGSAEYVRTVGSAEFYVGADASYRSTFNATVNLDPFAQIPGYALFGAHLGLRDPDGRWDVSLWARNLFDKDFLNTASVSGEYGVTLVSLGEPRLFGVTLRTRLGNAPR</sequence>
<evidence type="ECO:0000259" key="13">
    <source>
        <dbReference type="Pfam" id="PF00593"/>
    </source>
</evidence>
<dbReference type="EMBL" id="JBBHJZ010000005">
    <property type="protein sequence ID" value="MEJ5978933.1"/>
    <property type="molecule type" value="Genomic_DNA"/>
</dbReference>
<evidence type="ECO:0000256" key="5">
    <source>
        <dbReference type="ARBA" id="ARBA00022692"/>
    </source>
</evidence>
<comment type="similarity">
    <text evidence="11 12">Belongs to the TonB-dependent receptor family.</text>
</comment>
<keyword evidence="15" id="KW-0675">Receptor</keyword>
<dbReference type="SUPFAM" id="SSF56935">
    <property type="entry name" value="Porins"/>
    <property type="match status" value="1"/>
</dbReference>
<evidence type="ECO:0000256" key="10">
    <source>
        <dbReference type="ARBA" id="ARBA00023237"/>
    </source>
</evidence>
<dbReference type="PANTHER" id="PTHR32552">
    <property type="entry name" value="FERRICHROME IRON RECEPTOR-RELATED"/>
    <property type="match status" value="1"/>
</dbReference>
<proteinExistence type="inferred from homology"/>
<keyword evidence="9 11" id="KW-0472">Membrane</keyword>
<reference evidence="15 16" key="1">
    <citation type="submission" date="2024-03" db="EMBL/GenBank/DDBJ databases">
        <authorList>
            <person name="Jo J.-H."/>
        </authorList>
    </citation>
    <scope>NUCLEOTIDE SEQUENCE [LARGE SCALE GENOMIC DNA]</scope>
    <source>
        <strain evidence="15 16">PS1R-30</strain>
    </source>
</reference>
<evidence type="ECO:0000313" key="16">
    <source>
        <dbReference type="Proteomes" id="UP001361239"/>
    </source>
</evidence>
<dbReference type="PANTHER" id="PTHR32552:SF81">
    <property type="entry name" value="TONB-DEPENDENT OUTER MEMBRANE RECEPTOR"/>
    <property type="match status" value="1"/>
</dbReference>
<evidence type="ECO:0000256" key="3">
    <source>
        <dbReference type="ARBA" id="ARBA00022452"/>
    </source>
</evidence>
<evidence type="ECO:0000259" key="14">
    <source>
        <dbReference type="Pfam" id="PF07715"/>
    </source>
</evidence>
<evidence type="ECO:0000256" key="8">
    <source>
        <dbReference type="ARBA" id="ARBA00023077"/>
    </source>
</evidence>
<keyword evidence="8 12" id="KW-0798">TonB box</keyword>
<protein>
    <submittedName>
        <fullName evidence="15">TonB-dependent receptor</fullName>
    </submittedName>
</protein>
<dbReference type="RefSeq" id="WP_339588877.1">
    <property type="nucleotide sequence ID" value="NZ_JBBHJZ010000005.1"/>
</dbReference>
<comment type="subcellular location">
    <subcellularLocation>
        <location evidence="1 11">Cell outer membrane</location>
        <topology evidence="1 11">Multi-pass membrane protein</topology>
    </subcellularLocation>
</comment>
<evidence type="ECO:0000256" key="7">
    <source>
        <dbReference type="ARBA" id="ARBA00023065"/>
    </source>
</evidence>
<evidence type="ECO:0000256" key="11">
    <source>
        <dbReference type="PROSITE-ProRule" id="PRU01360"/>
    </source>
</evidence>
<evidence type="ECO:0000313" key="15">
    <source>
        <dbReference type="EMBL" id="MEJ5978933.1"/>
    </source>
</evidence>
<evidence type="ECO:0000256" key="1">
    <source>
        <dbReference type="ARBA" id="ARBA00004571"/>
    </source>
</evidence>
<organism evidence="15 16">
    <name type="scientific">Novosphingobium anseongense</name>
    <dbReference type="NCBI Taxonomy" id="3133436"/>
    <lineage>
        <taxon>Bacteria</taxon>
        <taxon>Pseudomonadati</taxon>
        <taxon>Pseudomonadota</taxon>
        <taxon>Alphaproteobacteria</taxon>
        <taxon>Sphingomonadales</taxon>
        <taxon>Sphingomonadaceae</taxon>
        <taxon>Novosphingobium</taxon>
    </lineage>
</organism>
<dbReference type="InterPro" id="IPR012910">
    <property type="entry name" value="Plug_dom"/>
</dbReference>
<dbReference type="PROSITE" id="PS52016">
    <property type="entry name" value="TONB_DEPENDENT_REC_3"/>
    <property type="match status" value="1"/>
</dbReference>
<dbReference type="InterPro" id="IPR036942">
    <property type="entry name" value="Beta-barrel_TonB_sf"/>
</dbReference>
<evidence type="ECO:0000256" key="12">
    <source>
        <dbReference type="RuleBase" id="RU003357"/>
    </source>
</evidence>
<keyword evidence="6" id="KW-0408">Iron</keyword>
<keyword evidence="3 11" id="KW-1134">Transmembrane beta strand</keyword>
<dbReference type="Pfam" id="PF00593">
    <property type="entry name" value="TonB_dep_Rec_b-barrel"/>
    <property type="match status" value="1"/>
</dbReference>
<keyword evidence="10 11" id="KW-0998">Cell outer membrane</keyword>
<keyword evidence="7" id="KW-0406">Ion transport</keyword>
<dbReference type="Gene3D" id="2.40.170.20">
    <property type="entry name" value="TonB-dependent receptor, beta-barrel domain"/>
    <property type="match status" value="1"/>
</dbReference>
<dbReference type="Proteomes" id="UP001361239">
    <property type="component" value="Unassembled WGS sequence"/>
</dbReference>
<keyword evidence="16" id="KW-1185">Reference proteome</keyword>
<keyword evidence="5 11" id="KW-0812">Transmembrane</keyword>
<dbReference type="InterPro" id="IPR039426">
    <property type="entry name" value="TonB-dep_rcpt-like"/>
</dbReference>
<accession>A0ABU8S155</accession>
<dbReference type="InterPro" id="IPR000531">
    <property type="entry name" value="Beta-barrel_TonB"/>
</dbReference>
<dbReference type="Pfam" id="PF07715">
    <property type="entry name" value="Plug"/>
    <property type="match status" value="1"/>
</dbReference>
<evidence type="ECO:0000256" key="6">
    <source>
        <dbReference type="ARBA" id="ARBA00023004"/>
    </source>
</evidence>
<feature type="domain" description="TonB-dependent receptor plug" evidence="14">
    <location>
        <begin position="2"/>
        <end position="107"/>
    </location>
</feature>
<name>A0ABU8S155_9SPHN</name>
<evidence type="ECO:0000256" key="9">
    <source>
        <dbReference type="ARBA" id="ARBA00023136"/>
    </source>
</evidence>
<evidence type="ECO:0000256" key="4">
    <source>
        <dbReference type="ARBA" id="ARBA00022496"/>
    </source>
</evidence>
<keyword evidence="2 11" id="KW-0813">Transport</keyword>
<evidence type="ECO:0000256" key="2">
    <source>
        <dbReference type="ARBA" id="ARBA00022448"/>
    </source>
</evidence>